<accession>A0A8J4X017</accession>
<dbReference type="EMBL" id="LUCH01002603">
    <property type="protein sequence ID" value="KAF5401242.1"/>
    <property type="molecule type" value="Genomic_DNA"/>
</dbReference>
<evidence type="ECO:0000313" key="1">
    <source>
        <dbReference type="EMBL" id="KAF5401242.1"/>
    </source>
</evidence>
<gene>
    <name evidence="1" type="ORF">PHET_05372</name>
</gene>
<protein>
    <submittedName>
        <fullName evidence="1">Uncharacterized protein</fullName>
    </submittedName>
</protein>
<dbReference type="AlphaFoldDB" id="A0A8J4X017"/>
<dbReference type="Proteomes" id="UP000748531">
    <property type="component" value="Unassembled WGS sequence"/>
</dbReference>
<proteinExistence type="predicted"/>
<evidence type="ECO:0000313" key="2">
    <source>
        <dbReference type="Proteomes" id="UP000748531"/>
    </source>
</evidence>
<name>A0A8J4X017_9TREM</name>
<dbReference type="OrthoDB" id="10064127at2759"/>
<comment type="caution">
    <text evidence="1">The sequence shown here is derived from an EMBL/GenBank/DDBJ whole genome shotgun (WGS) entry which is preliminary data.</text>
</comment>
<organism evidence="1 2">
    <name type="scientific">Paragonimus heterotremus</name>
    <dbReference type="NCBI Taxonomy" id="100268"/>
    <lineage>
        <taxon>Eukaryota</taxon>
        <taxon>Metazoa</taxon>
        <taxon>Spiralia</taxon>
        <taxon>Lophotrochozoa</taxon>
        <taxon>Platyhelminthes</taxon>
        <taxon>Trematoda</taxon>
        <taxon>Digenea</taxon>
        <taxon>Plagiorchiida</taxon>
        <taxon>Troglotremata</taxon>
        <taxon>Troglotrematidae</taxon>
        <taxon>Paragonimus</taxon>
    </lineage>
</organism>
<reference evidence="1" key="1">
    <citation type="submission" date="2019-05" db="EMBL/GenBank/DDBJ databases">
        <title>Annotation for the trematode Paragonimus heterotremus.</title>
        <authorList>
            <person name="Choi Y.-J."/>
        </authorList>
    </citation>
    <scope>NUCLEOTIDE SEQUENCE</scope>
    <source>
        <strain evidence="1">LC</strain>
    </source>
</reference>
<sequence length="130" mass="14753">MITETDRSSTNSDAPEVEDYLKGFDILCLTKSVLDEKGKVAFFLHFISMEAYALVKNLAFPGPPIISSCPAPREILFKHFKPVQFLAVERATFIVLIRSESQLIRDFDLQLQTQPPNSKYNIQLEAQLCD</sequence>
<keyword evidence="2" id="KW-1185">Reference proteome</keyword>